<evidence type="ECO:0000313" key="1">
    <source>
        <dbReference type="EMBL" id="KAJ1884760.1"/>
    </source>
</evidence>
<keyword evidence="2" id="KW-1185">Reference proteome</keyword>
<protein>
    <submittedName>
        <fullName evidence="1">Uncharacterized protein</fullName>
    </submittedName>
</protein>
<organism evidence="1 2">
    <name type="scientific">Kickxella alabastrina</name>
    <dbReference type="NCBI Taxonomy" id="61397"/>
    <lineage>
        <taxon>Eukaryota</taxon>
        <taxon>Fungi</taxon>
        <taxon>Fungi incertae sedis</taxon>
        <taxon>Zoopagomycota</taxon>
        <taxon>Kickxellomycotina</taxon>
        <taxon>Kickxellomycetes</taxon>
        <taxon>Kickxellales</taxon>
        <taxon>Kickxellaceae</taxon>
        <taxon>Kickxella</taxon>
    </lineage>
</organism>
<evidence type="ECO:0000313" key="2">
    <source>
        <dbReference type="Proteomes" id="UP001150581"/>
    </source>
</evidence>
<comment type="caution">
    <text evidence="1">The sequence shown here is derived from an EMBL/GenBank/DDBJ whole genome shotgun (WGS) entry which is preliminary data.</text>
</comment>
<reference evidence="1" key="1">
    <citation type="submission" date="2022-07" db="EMBL/GenBank/DDBJ databases">
        <title>Phylogenomic reconstructions and comparative analyses of Kickxellomycotina fungi.</title>
        <authorList>
            <person name="Reynolds N.K."/>
            <person name="Stajich J.E."/>
            <person name="Barry K."/>
            <person name="Grigoriev I.V."/>
            <person name="Crous P."/>
            <person name="Smith M.E."/>
        </authorList>
    </citation>
    <scope>NUCLEOTIDE SEQUENCE</scope>
    <source>
        <strain evidence="1">Benny 63K</strain>
    </source>
</reference>
<dbReference type="Proteomes" id="UP001150581">
    <property type="component" value="Unassembled WGS sequence"/>
</dbReference>
<dbReference type="EMBL" id="JANBPG010002747">
    <property type="protein sequence ID" value="KAJ1884760.1"/>
    <property type="molecule type" value="Genomic_DNA"/>
</dbReference>
<accession>A0ACC1I6K2</accession>
<sequence length="546" mass="60637">MSSTAADAATAVTSGPSISQRLADYRTTELRADLSHLTDGDKRALVKLADTSDLLTNVYYQQIWANAPALRKQLQSDAPKNQTALQELRLFELLRGPWDRSRDNEPFIATVGSKPKGANVYPEDMTTEEFTQWITTLSSDERKRAKGFYDIIVRQEDGQLALVTYADAYAKYLVPASALMREAADLVSDKSFAQFLRLRSQSFVSNEYLDSEVAWLKINHSSPLEAAIGPYETYEDELFSYKAFYESILGVRDFAATSLLEKFTASLQLVEDNLPIPAQYRNPSLVPPPIVVINQVYNGGDTSAPLVAAFNLPNDEDAIARAGSKLTMIKNVQQAKFHSVLQPIAQLILPQADLIDVTFDAFFGHVLYHEVCHSAGPHTVLGSPGDTVRSHLQDLHSAFEEAKADITGLFAAKLLIDRGIIDDITLKQFYTTYLASSFRSIRFGLAEAHGLGQAMQMGYLMEKGAFVHSAGRFEVDVGRMVGAVEALTKEIMLIQGDGSKERAVLFKERYGVLAPEVKAALERMKSLPVDVEPVWKDMEELRKEYK</sequence>
<name>A0ACC1I6K2_9FUNG</name>
<proteinExistence type="predicted"/>
<gene>
    <name evidence="1" type="ORF">LPJ66_010452</name>
</gene>